<organism evidence="2 3">
    <name type="scientific">Xylanibacter rodentium</name>
    <dbReference type="NCBI Taxonomy" id="2736289"/>
    <lineage>
        <taxon>Bacteria</taxon>
        <taxon>Pseudomonadati</taxon>
        <taxon>Bacteroidota</taxon>
        <taxon>Bacteroidia</taxon>
        <taxon>Bacteroidales</taxon>
        <taxon>Prevotellaceae</taxon>
        <taxon>Xylanibacter</taxon>
    </lineage>
</organism>
<dbReference type="RefSeq" id="WP_285822112.1">
    <property type="nucleotide sequence ID" value="NZ_CASHGZ010000002.1"/>
</dbReference>
<reference evidence="2 3" key="1">
    <citation type="submission" date="2020-05" db="EMBL/GenBank/DDBJ databases">
        <title>Distinct polysaccharide utilization as determinants for interspecies competition between intestinal Prevotella spp.</title>
        <authorList>
            <person name="Galvez E.J.C."/>
            <person name="Iljazovic A."/>
            <person name="Strowig T."/>
        </authorList>
    </citation>
    <scope>NUCLEOTIDE SEQUENCE [LARGE SCALE GENOMIC DNA]</scope>
    <source>
        <strain evidence="2 3">PROD</strain>
    </source>
</reference>
<comment type="caution">
    <text evidence="2">The sequence shown here is derived from an EMBL/GenBank/DDBJ whole genome shotgun (WGS) entry which is preliminary data.</text>
</comment>
<gene>
    <name evidence="2" type="ORF">HPS55_07350</name>
</gene>
<proteinExistence type="predicted"/>
<sequence>MYRIILFVFFLCDISCLSADAPNKMLRKFPKSSRSNGVLLSQSRNPVKPKSQAVAESAKPLTGSISGHDYVDLGLSVKWATCNVGASSPSGYGSYFAWGETSDLANWGGSWRLPTKAEIDELVNKCKKEWTVQDGNEGYIVIGNNGKSIFLPAAGWYGGSSSLYVGVLGYYWSSSPRSVESGTSSAVGVRRFYWSSDGNVDDSAYGLCFGSDYFDSYFHSRQYRHSVRLVSE</sequence>
<evidence type="ECO:0000313" key="2">
    <source>
        <dbReference type="EMBL" id="NPE14142.1"/>
    </source>
</evidence>
<protein>
    <recommendedName>
        <fullName evidence="4">DUF1566 domain-containing protein</fullName>
    </recommendedName>
</protein>
<dbReference type="EMBL" id="JABKKE010000010">
    <property type="protein sequence ID" value="NPE14142.1"/>
    <property type="molecule type" value="Genomic_DNA"/>
</dbReference>
<keyword evidence="3" id="KW-1185">Reference proteome</keyword>
<feature type="signal peptide" evidence="1">
    <location>
        <begin position="1"/>
        <end position="21"/>
    </location>
</feature>
<keyword evidence="1" id="KW-0732">Signal</keyword>
<accession>A0ABX2ATS3</accession>
<feature type="chain" id="PRO_5046796859" description="DUF1566 domain-containing protein" evidence="1">
    <location>
        <begin position="22"/>
        <end position="232"/>
    </location>
</feature>
<dbReference type="Proteomes" id="UP001193734">
    <property type="component" value="Unassembled WGS sequence"/>
</dbReference>
<evidence type="ECO:0000313" key="3">
    <source>
        <dbReference type="Proteomes" id="UP001193734"/>
    </source>
</evidence>
<evidence type="ECO:0000256" key="1">
    <source>
        <dbReference type="SAM" id="SignalP"/>
    </source>
</evidence>
<evidence type="ECO:0008006" key="4">
    <source>
        <dbReference type="Google" id="ProtNLM"/>
    </source>
</evidence>
<name>A0ABX2ATS3_9BACT</name>